<evidence type="ECO:0000313" key="1">
    <source>
        <dbReference type="EMBL" id="KAI8545443.1"/>
    </source>
</evidence>
<protein>
    <submittedName>
        <fullName evidence="1">Uncharacterized protein</fullName>
    </submittedName>
</protein>
<reference evidence="1" key="1">
    <citation type="submission" date="2022-02" db="EMBL/GenBank/DDBJ databases">
        <title>Plant Genome Project.</title>
        <authorList>
            <person name="Zhang R.-G."/>
        </authorList>
    </citation>
    <scope>NUCLEOTIDE SEQUENCE</scope>
    <source>
        <strain evidence="1">AT1</strain>
    </source>
</reference>
<proteinExistence type="predicted"/>
<evidence type="ECO:0000313" key="2">
    <source>
        <dbReference type="Proteomes" id="UP001062846"/>
    </source>
</evidence>
<dbReference type="Proteomes" id="UP001062846">
    <property type="component" value="Chromosome 7"/>
</dbReference>
<sequence length="167" mass="19059">MLFLFSNCDRINAKVDKNKHSSWLIVGSTIDEVGDVDEVVDDEFKYVDRMDPAEKYCKHAETRYLTEPWANLIEGVGQEFPKGVKEFRGVLARYAIENGFMYRLVKNDQLRVTAVCVIERCANHTASANDQLCVPFFHPAAVQEQNIQHIKEAKGIEHLITAGWQIT</sequence>
<name>A0ACC0MYS7_RHOML</name>
<keyword evidence="2" id="KW-1185">Reference proteome</keyword>
<dbReference type="EMBL" id="CM046394">
    <property type="protein sequence ID" value="KAI8545443.1"/>
    <property type="molecule type" value="Genomic_DNA"/>
</dbReference>
<gene>
    <name evidence="1" type="ORF">RHMOL_Rhmol07G0040000</name>
</gene>
<comment type="caution">
    <text evidence="1">The sequence shown here is derived from an EMBL/GenBank/DDBJ whole genome shotgun (WGS) entry which is preliminary data.</text>
</comment>
<organism evidence="1 2">
    <name type="scientific">Rhododendron molle</name>
    <name type="common">Chinese azalea</name>
    <name type="synonym">Azalea mollis</name>
    <dbReference type="NCBI Taxonomy" id="49168"/>
    <lineage>
        <taxon>Eukaryota</taxon>
        <taxon>Viridiplantae</taxon>
        <taxon>Streptophyta</taxon>
        <taxon>Embryophyta</taxon>
        <taxon>Tracheophyta</taxon>
        <taxon>Spermatophyta</taxon>
        <taxon>Magnoliopsida</taxon>
        <taxon>eudicotyledons</taxon>
        <taxon>Gunneridae</taxon>
        <taxon>Pentapetalae</taxon>
        <taxon>asterids</taxon>
        <taxon>Ericales</taxon>
        <taxon>Ericaceae</taxon>
        <taxon>Ericoideae</taxon>
        <taxon>Rhodoreae</taxon>
        <taxon>Rhododendron</taxon>
    </lineage>
</organism>
<accession>A0ACC0MYS7</accession>